<feature type="domain" description="GS beta-grasp" evidence="7">
    <location>
        <begin position="33"/>
        <end position="129"/>
    </location>
</feature>
<name>A0A1V3GDP7_9BACL</name>
<dbReference type="SUPFAM" id="SSF54368">
    <property type="entry name" value="Glutamine synthetase, N-terminal domain"/>
    <property type="match status" value="1"/>
</dbReference>
<keyword evidence="3" id="KW-0547">Nucleotide-binding</keyword>
<dbReference type="GO" id="GO:0006576">
    <property type="term" value="P:biogenic amine metabolic process"/>
    <property type="evidence" value="ECO:0007669"/>
    <property type="project" value="UniProtKB-ARBA"/>
</dbReference>
<proteinExistence type="inferred from homology"/>
<organism evidence="9 10">
    <name type="scientific">Fictibacillus arsenicus</name>
    <dbReference type="NCBI Taxonomy" id="255247"/>
    <lineage>
        <taxon>Bacteria</taxon>
        <taxon>Bacillati</taxon>
        <taxon>Bacillota</taxon>
        <taxon>Bacilli</taxon>
        <taxon>Bacillales</taxon>
        <taxon>Fictibacillaceae</taxon>
        <taxon>Fictibacillus</taxon>
    </lineage>
</organism>
<gene>
    <name evidence="9" type="ORF">UN64_04935</name>
</gene>
<dbReference type="Pfam" id="PF00120">
    <property type="entry name" value="Gln-synt_C"/>
    <property type="match status" value="1"/>
</dbReference>
<keyword evidence="2" id="KW-0436">Ligase</keyword>
<evidence type="ECO:0000256" key="1">
    <source>
        <dbReference type="ARBA" id="ARBA00009897"/>
    </source>
</evidence>
<evidence type="ECO:0000259" key="8">
    <source>
        <dbReference type="PROSITE" id="PS51987"/>
    </source>
</evidence>
<dbReference type="GO" id="GO:0004356">
    <property type="term" value="F:glutamine synthetase activity"/>
    <property type="evidence" value="ECO:0007669"/>
    <property type="project" value="InterPro"/>
</dbReference>
<dbReference type="GO" id="GO:0006542">
    <property type="term" value="P:glutamine biosynthetic process"/>
    <property type="evidence" value="ECO:0007669"/>
    <property type="project" value="InterPro"/>
</dbReference>
<dbReference type="FunFam" id="3.30.590.10:FF:000005">
    <property type="entry name" value="Probable glutamine synthetase"/>
    <property type="match status" value="1"/>
</dbReference>
<dbReference type="InterPro" id="IPR014746">
    <property type="entry name" value="Gln_synth/guanido_kin_cat_dom"/>
</dbReference>
<evidence type="ECO:0000256" key="5">
    <source>
        <dbReference type="PROSITE-ProRule" id="PRU01330"/>
    </source>
</evidence>
<comment type="caution">
    <text evidence="9">The sequence shown here is derived from an EMBL/GenBank/DDBJ whole genome shotgun (WGS) entry which is preliminary data.</text>
</comment>
<dbReference type="InterPro" id="IPR008146">
    <property type="entry name" value="Gln_synth_cat_dom"/>
</dbReference>
<reference evidence="9 10" key="1">
    <citation type="submission" date="2016-11" db="EMBL/GenBank/DDBJ databases">
        <authorList>
            <person name="Jaros S."/>
            <person name="Januszkiewicz K."/>
            <person name="Wedrychowicz H."/>
        </authorList>
    </citation>
    <scope>NUCLEOTIDE SEQUENCE [LARGE SCALE GENOMIC DNA]</scope>
    <source>
        <strain evidence="9 10">Con a/3</strain>
    </source>
</reference>
<protein>
    <submittedName>
        <fullName evidence="9">Glutamine synthetase</fullName>
    </submittedName>
</protein>
<dbReference type="PANTHER" id="PTHR43785">
    <property type="entry name" value="GAMMA-GLUTAMYLPUTRESCINE SYNTHETASE"/>
    <property type="match status" value="1"/>
</dbReference>
<evidence type="ECO:0000256" key="6">
    <source>
        <dbReference type="RuleBase" id="RU000384"/>
    </source>
</evidence>
<dbReference type="GO" id="GO:0042402">
    <property type="term" value="P:biogenic amine catabolic process"/>
    <property type="evidence" value="ECO:0007669"/>
    <property type="project" value="UniProtKB-ARBA"/>
</dbReference>
<dbReference type="SMART" id="SM01230">
    <property type="entry name" value="Gln-synt_C"/>
    <property type="match status" value="1"/>
</dbReference>
<dbReference type="Gene3D" id="3.10.20.70">
    <property type="entry name" value="Glutamine synthetase, N-terminal domain"/>
    <property type="match status" value="1"/>
</dbReference>
<dbReference type="EMBL" id="MQMF01000001">
    <property type="protein sequence ID" value="OOE14541.1"/>
    <property type="molecule type" value="Genomic_DNA"/>
</dbReference>
<feature type="domain" description="GS catalytic" evidence="8">
    <location>
        <begin position="137"/>
        <end position="473"/>
    </location>
</feature>
<dbReference type="PROSITE" id="PS51987">
    <property type="entry name" value="GS_CATALYTIC"/>
    <property type="match status" value="1"/>
</dbReference>
<dbReference type="Gene3D" id="3.30.590.10">
    <property type="entry name" value="Glutamine synthetase/guanido kinase, catalytic domain"/>
    <property type="match status" value="1"/>
</dbReference>
<keyword evidence="4" id="KW-0067">ATP-binding</keyword>
<sequence>MSQETIVNLSQKEESKKTGLISKETLLSLLEDGSIDTVNLAICDMQGRLMGKRLTAAYCLENNLDKGTHFCNYLLGTDFEMNTPDGYEMMNWENGYGDWLALPDWSTLRIVPWADRTAIVFCDVYDEKTGDPIPIAPRTLLKNQIEKAAAKGFELNMASELEFYLFKESFEDLHQKGYEDVETAGHINEDYNLLQGTRNEPFYQKIRRKMAKADIPIESSKGEAFKGQHEINMRYSDALNAADNHIMFKHGMKEICMQDNLSVTFMAKPNHQWTGSSGHIHLSLWDKRAGENIFYDPDSGNHNMSKTMQHFLAGVLKYSRDFALFFAPYVNSYKRYAQESWAPVNIIWSHDNRSSGYRIVGDGKSLRMETRIPGADMNPYLAYTALIGAGLQGIEEGLELEPEFKGNAYKDKNIPRIPGSLYEAIQCWEDSEVVQKVLGEKAASHYLFTAKLEQKQFDRIVTKWERQRYFEQC</sequence>
<dbReference type="PANTHER" id="PTHR43785:SF12">
    <property type="entry name" value="TYPE-1 GLUTAMINE SYNTHETASE 2"/>
    <property type="match status" value="1"/>
</dbReference>
<evidence type="ECO:0000313" key="10">
    <source>
        <dbReference type="Proteomes" id="UP000188597"/>
    </source>
</evidence>
<evidence type="ECO:0000259" key="7">
    <source>
        <dbReference type="PROSITE" id="PS51986"/>
    </source>
</evidence>
<evidence type="ECO:0000256" key="4">
    <source>
        <dbReference type="ARBA" id="ARBA00022840"/>
    </source>
</evidence>
<comment type="similarity">
    <text evidence="1 5 6">Belongs to the glutamine synthetase family.</text>
</comment>
<evidence type="ECO:0000313" key="9">
    <source>
        <dbReference type="EMBL" id="OOE14541.1"/>
    </source>
</evidence>
<dbReference type="RefSeq" id="WP_077360270.1">
    <property type="nucleotide sequence ID" value="NZ_MQMF01000001.1"/>
</dbReference>
<dbReference type="SUPFAM" id="SSF55931">
    <property type="entry name" value="Glutamine synthetase/guanido kinase"/>
    <property type="match status" value="1"/>
</dbReference>
<dbReference type="AlphaFoldDB" id="A0A1V3GDP7"/>
<evidence type="ECO:0000256" key="3">
    <source>
        <dbReference type="ARBA" id="ARBA00022741"/>
    </source>
</evidence>
<evidence type="ECO:0000256" key="2">
    <source>
        <dbReference type="ARBA" id="ARBA00022598"/>
    </source>
</evidence>
<dbReference type="PROSITE" id="PS51986">
    <property type="entry name" value="GS_BETA_GRASP"/>
    <property type="match status" value="1"/>
</dbReference>
<dbReference type="Proteomes" id="UP000188597">
    <property type="component" value="Unassembled WGS sequence"/>
</dbReference>
<accession>A0A1V3GDP7</accession>
<dbReference type="GO" id="GO:0005524">
    <property type="term" value="F:ATP binding"/>
    <property type="evidence" value="ECO:0007669"/>
    <property type="project" value="UniProtKB-KW"/>
</dbReference>
<dbReference type="OrthoDB" id="9807095at2"/>
<dbReference type="InterPro" id="IPR036651">
    <property type="entry name" value="Gln_synt_N_sf"/>
</dbReference>
<dbReference type="InterPro" id="IPR008147">
    <property type="entry name" value="Gln_synt_N"/>
</dbReference>